<organism evidence="2 3">
    <name type="scientific">Lysinibacillus zambalensis</name>
    <dbReference type="NCBI Taxonomy" id="3160866"/>
    <lineage>
        <taxon>Bacteria</taxon>
        <taxon>Bacillati</taxon>
        <taxon>Bacillota</taxon>
        <taxon>Bacilli</taxon>
        <taxon>Bacillales</taxon>
        <taxon>Bacillaceae</taxon>
        <taxon>Lysinibacillus</taxon>
    </lineage>
</organism>
<accession>A0ABV1MQJ3</accession>
<comment type="caution">
    <text evidence="2">The sequence shown here is derived from an EMBL/GenBank/DDBJ whole genome shotgun (WGS) entry which is preliminary data.</text>
</comment>
<evidence type="ECO:0000313" key="2">
    <source>
        <dbReference type="EMBL" id="MEQ6354776.1"/>
    </source>
</evidence>
<dbReference type="CDD" id="cd21809">
    <property type="entry name" value="ABC-2_lan_permease-like"/>
    <property type="match status" value="1"/>
</dbReference>
<dbReference type="PANTHER" id="PTHR37305:SF1">
    <property type="entry name" value="MEMBRANE PROTEIN"/>
    <property type="match status" value="1"/>
</dbReference>
<protein>
    <submittedName>
        <fullName evidence="2">ABC transporter permease</fullName>
    </submittedName>
</protein>
<dbReference type="Pfam" id="PF12730">
    <property type="entry name" value="ABC2_membrane_4"/>
    <property type="match status" value="1"/>
</dbReference>
<feature type="transmembrane region" description="Helical" evidence="1">
    <location>
        <begin position="20"/>
        <end position="37"/>
    </location>
</feature>
<proteinExistence type="predicted"/>
<dbReference type="EMBL" id="JBEGDG010000005">
    <property type="protein sequence ID" value="MEQ6354776.1"/>
    <property type="molecule type" value="Genomic_DNA"/>
</dbReference>
<keyword evidence="1" id="KW-0812">Transmembrane</keyword>
<feature type="transmembrane region" description="Helical" evidence="1">
    <location>
        <begin position="104"/>
        <end position="128"/>
    </location>
</feature>
<feature type="transmembrane region" description="Helical" evidence="1">
    <location>
        <begin position="140"/>
        <end position="161"/>
    </location>
</feature>
<gene>
    <name evidence="2" type="ORF">ABNX05_09120</name>
</gene>
<dbReference type="RefSeq" id="WP_349659421.1">
    <property type="nucleotide sequence ID" value="NZ_JBEGDG010000005.1"/>
</dbReference>
<feature type="transmembrane region" description="Helical" evidence="1">
    <location>
        <begin position="168"/>
        <end position="186"/>
    </location>
</feature>
<sequence length="245" mass="27467">MWSILSAEWFKLRKSKMVPIILAGPIIGLFIGLTSNLESNTQDLDVNPWYISLFSMNLTYALLFLPLIAGVLASLICRYEHQSGGWKQLLALPVTRGKVFAAKYVLIMILMMAMQLLYLCSIFAVGMIKGYTDPLPMEIVWKSIIGGWVATLPLVALQLWMSIMFKSFAAPFAVNVIFTLPSILAINSKTIGPYYPWAQPFSMMYVGGNTDDVFFVPWDQLLTVVGGGFLLFFLGGYLYFQRKAV</sequence>
<dbReference type="PANTHER" id="PTHR37305">
    <property type="entry name" value="INTEGRAL MEMBRANE PROTEIN-RELATED"/>
    <property type="match status" value="1"/>
</dbReference>
<name>A0ABV1MQJ3_9BACI</name>
<feature type="transmembrane region" description="Helical" evidence="1">
    <location>
        <begin position="49"/>
        <end position="77"/>
    </location>
</feature>
<keyword evidence="1" id="KW-1133">Transmembrane helix</keyword>
<evidence type="ECO:0000313" key="3">
    <source>
        <dbReference type="Proteomes" id="UP001478862"/>
    </source>
</evidence>
<reference evidence="2 3" key="1">
    <citation type="submission" date="2024-06" db="EMBL/GenBank/DDBJ databases">
        <title>Lysinibacillus zambalefons sp. nov., a Novel Firmicute Isolated from the Poon Bato Zambales Hyperalkaline Spring.</title>
        <authorList>
            <person name="Aja J.A."/>
            <person name="Lazaro J.E.H."/>
            <person name="Llorin L.D."/>
            <person name="Lim K.R."/>
            <person name="Teodosio J."/>
            <person name="Dalisay D.S."/>
        </authorList>
    </citation>
    <scope>NUCLEOTIDE SEQUENCE [LARGE SCALE GENOMIC DNA]</scope>
    <source>
        <strain evidence="2 3">M3</strain>
    </source>
</reference>
<feature type="transmembrane region" description="Helical" evidence="1">
    <location>
        <begin position="221"/>
        <end position="240"/>
    </location>
</feature>
<keyword evidence="1" id="KW-0472">Membrane</keyword>
<keyword evidence="3" id="KW-1185">Reference proteome</keyword>
<dbReference type="Proteomes" id="UP001478862">
    <property type="component" value="Unassembled WGS sequence"/>
</dbReference>
<evidence type="ECO:0000256" key="1">
    <source>
        <dbReference type="SAM" id="Phobius"/>
    </source>
</evidence>